<name>A0A378MGI1_LISGR</name>
<dbReference type="EMBL" id="UGPG01000001">
    <property type="protein sequence ID" value="STY45469.1"/>
    <property type="molecule type" value="Genomic_DNA"/>
</dbReference>
<reference evidence="1 2" key="1">
    <citation type="submission" date="2018-06" db="EMBL/GenBank/DDBJ databases">
        <authorList>
            <consortium name="Pathogen Informatics"/>
            <person name="Doyle S."/>
        </authorList>
    </citation>
    <scope>NUCLEOTIDE SEQUENCE [LARGE SCALE GENOMIC DNA]</scope>
    <source>
        <strain evidence="2">NCTC 10815</strain>
    </source>
</reference>
<dbReference type="Proteomes" id="UP000254879">
    <property type="component" value="Unassembled WGS sequence"/>
</dbReference>
<evidence type="ECO:0000313" key="1">
    <source>
        <dbReference type="EMBL" id="STY45469.1"/>
    </source>
</evidence>
<sequence length="34" mass="3993">MEDIFNLSSQDIYTDRGILKYKIHIEGSLNTYTL</sequence>
<evidence type="ECO:0000313" key="2">
    <source>
        <dbReference type="Proteomes" id="UP000254879"/>
    </source>
</evidence>
<accession>A0A378MGI1</accession>
<gene>
    <name evidence="1" type="ORF">NCTC10815_02848</name>
</gene>
<proteinExistence type="predicted"/>
<organism evidence="1 2">
    <name type="scientific">Listeria grayi</name>
    <name type="common">Listeria murrayi</name>
    <dbReference type="NCBI Taxonomy" id="1641"/>
    <lineage>
        <taxon>Bacteria</taxon>
        <taxon>Bacillati</taxon>
        <taxon>Bacillota</taxon>
        <taxon>Bacilli</taxon>
        <taxon>Bacillales</taxon>
        <taxon>Listeriaceae</taxon>
        <taxon>Listeria</taxon>
    </lineage>
</organism>
<dbReference type="AlphaFoldDB" id="A0A378MGI1"/>
<protein>
    <submittedName>
        <fullName evidence="1">Uncharacterized protein</fullName>
    </submittedName>
</protein>